<protein>
    <submittedName>
        <fullName evidence="9">Urea transporter</fullName>
    </submittedName>
</protein>
<feature type="transmembrane region" description="Helical" evidence="8">
    <location>
        <begin position="226"/>
        <end position="247"/>
    </location>
</feature>
<feature type="transmembrane region" description="Helical" evidence="8">
    <location>
        <begin position="171"/>
        <end position="192"/>
    </location>
</feature>
<comment type="subcellular location">
    <subcellularLocation>
        <location evidence="1">Cell membrane</location>
        <topology evidence="1">Multi-pass membrane protein</topology>
    </subcellularLocation>
</comment>
<dbReference type="InterPro" id="IPR029020">
    <property type="entry name" value="Ammonium/urea_transptr"/>
</dbReference>
<evidence type="ECO:0000256" key="5">
    <source>
        <dbReference type="ARBA" id="ARBA00022989"/>
    </source>
</evidence>
<organism evidence="9">
    <name type="scientific">Citrobacter koseri</name>
    <name type="common">Citrobacter diversus</name>
    <dbReference type="NCBI Taxonomy" id="545"/>
    <lineage>
        <taxon>Bacteria</taxon>
        <taxon>Pseudomonadati</taxon>
        <taxon>Pseudomonadota</taxon>
        <taxon>Gammaproteobacteria</taxon>
        <taxon>Enterobacterales</taxon>
        <taxon>Enterobacteriaceae</taxon>
        <taxon>Citrobacter</taxon>
    </lineage>
</organism>
<dbReference type="GO" id="GO:0005886">
    <property type="term" value="C:plasma membrane"/>
    <property type="evidence" value="ECO:0007669"/>
    <property type="project" value="UniProtKB-SubCell"/>
</dbReference>
<dbReference type="PATRIC" id="fig|545.12.peg.4968"/>
<feature type="transmembrane region" description="Helical" evidence="8">
    <location>
        <begin position="308"/>
        <end position="326"/>
    </location>
</feature>
<keyword evidence="6 8" id="KW-0472">Membrane</keyword>
<dbReference type="PANTHER" id="PTHR10464">
    <property type="entry name" value="UREA TRANSPORTER"/>
    <property type="match status" value="1"/>
</dbReference>
<gene>
    <name evidence="9" type="ORF">BN1086_04931</name>
</gene>
<feature type="transmembrane region" description="Helical" evidence="8">
    <location>
        <begin position="120"/>
        <end position="137"/>
    </location>
</feature>
<comment type="similarity">
    <text evidence="2">Belongs to the urea transporter family.</text>
</comment>
<proteinExistence type="inferred from homology"/>
<evidence type="ECO:0000256" key="7">
    <source>
        <dbReference type="PIRSR" id="PIRSR016502-1"/>
    </source>
</evidence>
<evidence type="ECO:0000256" key="8">
    <source>
        <dbReference type="SAM" id="Phobius"/>
    </source>
</evidence>
<dbReference type="Pfam" id="PF03253">
    <property type="entry name" value="UT"/>
    <property type="match status" value="1"/>
</dbReference>
<evidence type="ECO:0000256" key="1">
    <source>
        <dbReference type="ARBA" id="ARBA00004651"/>
    </source>
</evidence>
<evidence type="ECO:0000313" key="9">
    <source>
        <dbReference type="EMBL" id="CDZ86679.1"/>
    </source>
</evidence>
<dbReference type="AlphaFoldDB" id="A0A078LQN0"/>
<accession>A0A078LQN0</accession>
<feature type="transmembrane region" description="Helical" evidence="8">
    <location>
        <begin position="143"/>
        <end position="159"/>
    </location>
</feature>
<feature type="transmembrane region" description="Helical" evidence="8">
    <location>
        <begin position="254"/>
        <end position="275"/>
    </location>
</feature>
<evidence type="ECO:0000256" key="4">
    <source>
        <dbReference type="ARBA" id="ARBA00022692"/>
    </source>
</evidence>
<feature type="transmembrane region" description="Helical" evidence="8">
    <location>
        <begin position="93"/>
        <end position="113"/>
    </location>
</feature>
<dbReference type="PANTHER" id="PTHR10464:SF4">
    <property type="entry name" value="UREA TRANSPORTER"/>
    <property type="match status" value="1"/>
</dbReference>
<dbReference type="PIRSF" id="PIRSF016502">
    <property type="entry name" value="Urea_transporter"/>
    <property type="match status" value="1"/>
</dbReference>
<dbReference type="Gene3D" id="1.10.3430.10">
    <property type="entry name" value="Ammonium transporter AmtB like domains"/>
    <property type="match status" value="1"/>
</dbReference>
<keyword evidence="5 8" id="KW-1133">Transmembrane helix</keyword>
<sequence>MFIDNGKCKWQVRDIKMKIKLCINFHLRNEHMVNTSRRNPTFWMKLVESNILIEFIDVTLRGCAQVMFQNNPLTGLLFFAAIFIGAYGEGHPVVAYGCVLGTIVATLTGVTVRDRKSWRVGLYGYNGCLVGAALPTFLEMNSLVWGCIVLGSIVSVISTRCIADILKTWKVAALTAPFVFTTWIILLASYAFSNLHSDELPLPSFPHQIIVETNGMESGHYIFDSLFYGISQIFLFSSLVGGILFVIGLAIESLWAAIFAVCGSFLAILTATIFAANYHSIHLGLYSFSAVLTAISLGCTFNNPSWQGLIYTLIGVIFTVIVQGALDTLFSPLGIPALTMPFVLVSWLFLVPNKDIVPVD</sequence>
<feature type="transmembrane region" description="Helical" evidence="8">
    <location>
        <begin position="281"/>
        <end position="301"/>
    </location>
</feature>
<dbReference type="InterPro" id="IPR017807">
    <property type="entry name" value="Urea_transporter_bac"/>
</dbReference>
<dbReference type="NCBIfam" id="TIGR03441">
    <property type="entry name" value="urea_trans_yut"/>
    <property type="match status" value="1"/>
</dbReference>
<feature type="transmembrane region" description="Helical" evidence="8">
    <location>
        <begin position="332"/>
        <end position="351"/>
    </location>
</feature>
<keyword evidence="3" id="KW-1003">Cell membrane</keyword>
<evidence type="ECO:0000256" key="6">
    <source>
        <dbReference type="ARBA" id="ARBA00023136"/>
    </source>
</evidence>
<dbReference type="GO" id="GO:0015204">
    <property type="term" value="F:urea transmembrane transporter activity"/>
    <property type="evidence" value="ECO:0007669"/>
    <property type="project" value="InterPro"/>
</dbReference>
<name>A0A078LQN0_CITKO</name>
<feature type="site" description="Important for channel permeability" evidence="7">
    <location>
        <position position="339"/>
    </location>
</feature>
<evidence type="ECO:0000256" key="2">
    <source>
        <dbReference type="ARBA" id="ARBA00005914"/>
    </source>
</evidence>
<evidence type="ECO:0000256" key="3">
    <source>
        <dbReference type="ARBA" id="ARBA00022475"/>
    </source>
</evidence>
<keyword evidence="4 8" id="KW-0812">Transmembrane</keyword>
<dbReference type="EMBL" id="LK931337">
    <property type="protein sequence ID" value="CDZ86679.1"/>
    <property type="molecule type" value="Genomic_DNA"/>
</dbReference>
<feature type="transmembrane region" description="Helical" evidence="8">
    <location>
        <begin position="70"/>
        <end position="87"/>
    </location>
</feature>
<reference evidence="9" key="1">
    <citation type="submission" date="2014-06" db="EMBL/GenBank/DDBJ databases">
        <authorList>
            <person name="Urmite Genomes Urmite Genomes"/>
        </authorList>
    </citation>
    <scope>NUCLEOTIDE SEQUENCE</scope>
</reference>
<dbReference type="InterPro" id="IPR004937">
    <property type="entry name" value="Urea_transporter"/>
</dbReference>